<evidence type="ECO:0000313" key="1">
    <source>
        <dbReference type="EMBL" id="KKM87852.1"/>
    </source>
</evidence>
<reference evidence="1" key="1">
    <citation type="journal article" date="2015" name="Nature">
        <title>Complex archaea that bridge the gap between prokaryotes and eukaryotes.</title>
        <authorList>
            <person name="Spang A."/>
            <person name="Saw J.H."/>
            <person name="Jorgensen S.L."/>
            <person name="Zaremba-Niedzwiedzka K."/>
            <person name="Martijn J."/>
            <person name="Lind A.E."/>
            <person name="van Eijk R."/>
            <person name="Schleper C."/>
            <person name="Guy L."/>
            <person name="Ettema T.J."/>
        </authorList>
    </citation>
    <scope>NUCLEOTIDE SEQUENCE</scope>
</reference>
<accession>A0A0F9P334</accession>
<gene>
    <name evidence="1" type="ORF">LCGC14_1264760</name>
</gene>
<name>A0A0F9P334_9ZZZZ</name>
<sequence length="179" mass="20977">MVKTQNNENSESNDDSELDGLKKLGVMFDTLEKKAWELREKDKTSKIDTIIEKADSQKQKEKILETQETTESVENIASELVGTLYLPIELFLNDGLEAKGIDIINENEIQKLLDLLFKLLPKEAFETITEAFKKTKKISWLKNMDKGIAVFKHIFKMFYKRYKQYKTWLELHPKKEKVD</sequence>
<organism evidence="1">
    <name type="scientific">marine sediment metagenome</name>
    <dbReference type="NCBI Taxonomy" id="412755"/>
    <lineage>
        <taxon>unclassified sequences</taxon>
        <taxon>metagenomes</taxon>
        <taxon>ecological metagenomes</taxon>
    </lineage>
</organism>
<dbReference type="EMBL" id="LAZR01007043">
    <property type="protein sequence ID" value="KKM87852.1"/>
    <property type="molecule type" value="Genomic_DNA"/>
</dbReference>
<dbReference type="AlphaFoldDB" id="A0A0F9P334"/>
<proteinExistence type="predicted"/>
<protein>
    <submittedName>
        <fullName evidence="1">Uncharacterized protein</fullName>
    </submittedName>
</protein>
<comment type="caution">
    <text evidence="1">The sequence shown here is derived from an EMBL/GenBank/DDBJ whole genome shotgun (WGS) entry which is preliminary data.</text>
</comment>